<dbReference type="InterPro" id="IPR034137">
    <property type="entry name" value="TOPRIM_RecR"/>
</dbReference>
<dbReference type="AlphaFoldDB" id="A0A1M3L370"/>
<dbReference type="Pfam" id="PF02132">
    <property type="entry name" value="RecR_ZnF"/>
    <property type="match status" value="1"/>
</dbReference>
<dbReference type="Pfam" id="PF21176">
    <property type="entry name" value="RecR_HhH"/>
    <property type="match status" value="1"/>
</dbReference>
<proteinExistence type="inferred from homology"/>
<keyword evidence="3 7" id="KW-0863">Zinc-finger</keyword>
<keyword evidence="6 7" id="KW-0234">DNA repair</keyword>
<comment type="similarity">
    <text evidence="7">Belongs to the RecR family.</text>
</comment>
<evidence type="ECO:0000259" key="8">
    <source>
        <dbReference type="PROSITE" id="PS50880"/>
    </source>
</evidence>
<dbReference type="PANTHER" id="PTHR30446:SF0">
    <property type="entry name" value="RECOMBINATION PROTEIN RECR"/>
    <property type="match status" value="1"/>
</dbReference>
<dbReference type="GO" id="GO:0006281">
    <property type="term" value="P:DNA repair"/>
    <property type="evidence" value="ECO:0007669"/>
    <property type="project" value="UniProtKB-UniRule"/>
</dbReference>
<evidence type="ECO:0000256" key="6">
    <source>
        <dbReference type="ARBA" id="ARBA00023204"/>
    </source>
</evidence>
<dbReference type="STRING" id="1895771.BGO89_05785"/>
<dbReference type="PROSITE" id="PS50880">
    <property type="entry name" value="TOPRIM"/>
    <property type="match status" value="1"/>
</dbReference>
<evidence type="ECO:0000256" key="7">
    <source>
        <dbReference type="HAMAP-Rule" id="MF_00017"/>
    </source>
</evidence>
<evidence type="ECO:0000256" key="4">
    <source>
        <dbReference type="ARBA" id="ARBA00022833"/>
    </source>
</evidence>
<dbReference type="PROSITE" id="PS01300">
    <property type="entry name" value="RECR"/>
    <property type="match status" value="1"/>
</dbReference>
<gene>
    <name evidence="7" type="primary">recR</name>
    <name evidence="9" type="ORF">BGO89_05785</name>
</gene>
<organism evidence="9 10">
    <name type="scientific">Candidatus Kapaibacterium thiocyanatum</name>
    <dbReference type="NCBI Taxonomy" id="1895771"/>
    <lineage>
        <taxon>Bacteria</taxon>
        <taxon>Pseudomonadati</taxon>
        <taxon>Candidatus Kapaibacteriota</taxon>
        <taxon>Candidatus Kapaibacteriia</taxon>
        <taxon>Candidatus Kapaibacteriales</taxon>
        <taxon>Candidatus Kapaibacteriaceae</taxon>
        <taxon>Candidatus Kapaibacterium</taxon>
    </lineage>
</organism>
<dbReference type="SUPFAM" id="SSF111304">
    <property type="entry name" value="Recombination protein RecR"/>
    <property type="match status" value="1"/>
</dbReference>
<dbReference type="InterPro" id="IPR023627">
    <property type="entry name" value="Rcmb_RecR"/>
</dbReference>
<accession>A0A1M3L370</accession>
<dbReference type="InterPro" id="IPR006171">
    <property type="entry name" value="TOPRIM_dom"/>
</dbReference>
<evidence type="ECO:0000256" key="2">
    <source>
        <dbReference type="ARBA" id="ARBA00022763"/>
    </source>
</evidence>
<dbReference type="Gene3D" id="3.40.1360.10">
    <property type="match status" value="1"/>
</dbReference>
<comment type="caution">
    <text evidence="9">The sequence shown here is derived from an EMBL/GenBank/DDBJ whole genome shotgun (WGS) entry which is preliminary data.</text>
</comment>
<evidence type="ECO:0000313" key="9">
    <source>
        <dbReference type="EMBL" id="OJX59726.1"/>
    </source>
</evidence>
<evidence type="ECO:0000256" key="1">
    <source>
        <dbReference type="ARBA" id="ARBA00022723"/>
    </source>
</evidence>
<keyword evidence="5 7" id="KW-0233">DNA recombination</keyword>
<dbReference type="NCBIfam" id="TIGR00615">
    <property type="entry name" value="recR"/>
    <property type="match status" value="1"/>
</dbReference>
<dbReference type="SMART" id="SM00493">
    <property type="entry name" value="TOPRIM"/>
    <property type="match status" value="1"/>
</dbReference>
<feature type="domain" description="Toprim" evidence="8">
    <location>
        <begin position="80"/>
        <end position="174"/>
    </location>
</feature>
<dbReference type="Pfam" id="PF21175">
    <property type="entry name" value="RecR_C"/>
    <property type="match status" value="1"/>
</dbReference>
<dbReference type="HAMAP" id="MF_00017">
    <property type="entry name" value="RecR"/>
    <property type="match status" value="1"/>
</dbReference>
<dbReference type="InterPro" id="IPR000093">
    <property type="entry name" value="DNA_Rcmb_RecR"/>
</dbReference>
<evidence type="ECO:0000256" key="5">
    <source>
        <dbReference type="ARBA" id="ARBA00023172"/>
    </source>
</evidence>
<dbReference type="GO" id="GO:0006310">
    <property type="term" value="P:DNA recombination"/>
    <property type="evidence" value="ECO:0007669"/>
    <property type="project" value="UniProtKB-UniRule"/>
</dbReference>
<comment type="function">
    <text evidence="7">May play a role in DNA repair. It seems to be involved in an RecBC-independent recombinational process of DNA repair. It may act with RecF and RecO.</text>
</comment>
<dbReference type="CDD" id="cd01025">
    <property type="entry name" value="TOPRIM_recR"/>
    <property type="match status" value="1"/>
</dbReference>
<dbReference type="Proteomes" id="UP000184233">
    <property type="component" value="Unassembled WGS sequence"/>
</dbReference>
<sequence>MTPSDSIELVVELFSTLPTIGRKTARRLAFHILRQPPEFVASFARAVVHMRDSVRECSSCCTFTDREICSICTSEKRDRSVICVVEQPSDVMAVERTGDFRGLYHVLHGALNPLDGVGPADIRLKELMGRLNGTVHELILALNPNVEGEVTTQYIAKMASPLEVRVTRIARGVPVGADLEFADDATLARALEGRTPV</sequence>
<evidence type="ECO:0000256" key="3">
    <source>
        <dbReference type="ARBA" id="ARBA00022771"/>
    </source>
</evidence>
<keyword evidence="4 7" id="KW-0862">Zinc</keyword>
<dbReference type="PANTHER" id="PTHR30446">
    <property type="entry name" value="RECOMBINATION PROTEIN RECR"/>
    <property type="match status" value="1"/>
</dbReference>
<dbReference type="Gene3D" id="1.10.8.420">
    <property type="entry name" value="RecR Domain 1"/>
    <property type="match status" value="1"/>
</dbReference>
<keyword evidence="1 7" id="KW-0479">Metal-binding</keyword>
<dbReference type="EMBL" id="MKVH01000009">
    <property type="protein sequence ID" value="OJX59726.1"/>
    <property type="molecule type" value="Genomic_DNA"/>
</dbReference>
<reference evidence="9 10" key="1">
    <citation type="submission" date="2016-09" db="EMBL/GenBank/DDBJ databases">
        <title>Genome-resolved meta-omics ties microbial dynamics to process performance in biotechnology for thiocyanate degradation.</title>
        <authorList>
            <person name="Kantor R.S."/>
            <person name="Huddy R.J."/>
            <person name="Iyer R."/>
            <person name="Thomas B.C."/>
            <person name="Brown C.T."/>
            <person name="Anantharaman K."/>
            <person name="Tringe S."/>
            <person name="Hettich R.L."/>
            <person name="Harrison S.T."/>
            <person name="Banfield J.F."/>
        </authorList>
    </citation>
    <scope>NUCLEOTIDE SEQUENCE [LARGE SCALE GENOMIC DNA]</scope>
    <source>
        <strain evidence="9">59-99</strain>
    </source>
</reference>
<name>A0A1M3L370_9BACT</name>
<dbReference type="GO" id="GO:0008270">
    <property type="term" value="F:zinc ion binding"/>
    <property type="evidence" value="ECO:0007669"/>
    <property type="project" value="UniProtKB-KW"/>
</dbReference>
<protein>
    <recommendedName>
        <fullName evidence="7">Recombination protein RecR</fullName>
    </recommendedName>
</protein>
<dbReference type="InterPro" id="IPR015967">
    <property type="entry name" value="Rcmb_RecR_Znf"/>
</dbReference>
<dbReference type="Pfam" id="PF13662">
    <property type="entry name" value="Toprim_4"/>
    <property type="match status" value="1"/>
</dbReference>
<feature type="zinc finger region" description="C4-type" evidence="7">
    <location>
        <begin position="57"/>
        <end position="72"/>
    </location>
</feature>
<dbReference type="Gene3D" id="6.10.250.240">
    <property type="match status" value="1"/>
</dbReference>
<evidence type="ECO:0000313" key="10">
    <source>
        <dbReference type="Proteomes" id="UP000184233"/>
    </source>
</evidence>
<keyword evidence="2 7" id="KW-0227">DNA damage</keyword>
<dbReference type="GO" id="GO:0003677">
    <property type="term" value="F:DNA binding"/>
    <property type="evidence" value="ECO:0007669"/>
    <property type="project" value="UniProtKB-UniRule"/>
</dbReference>